<protein>
    <submittedName>
        <fullName evidence="13">Uncharacterized protein</fullName>
    </submittedName>
</protein>
<evidence type="ECO:0000313" key="14">
    <source>
        <dbReference type="Proteomes" id="UP000737018"/>
    </source>
</evidence>
<dbReference type="PROSITE" id="PS51450">
    <property type="entry name" value="LRR"/>
    <property type="match status" value="1"/>
</dbReference>
<dbReference type="SMART" id="SM00369">
    <property type="entry name" value="LRR_TYP"/>
    <property type="match status" value="4"/>
</dbReference>
<accession>A0A8J4QCH7</accession>
<evidence type="ECO:0000256" key="6">
    <source>
        <dbReference type="ARBA" id="ARBA00022729"/>
    </source>
</evidence>
<dbReference type="Gene3D" id="3.80.10.10">
    <property type="entry name" value="Ribonuclease Inhibitor"/>
    <property type="match status" value="1"/>
</dbReference>
<dbReference type="PANTHER" id="PTHR48063">
    <property type="entry name" value="LRR RECEPTOR-LIKE KINASE"/>
    <property type="match status" value="1"/>
</dbReference>
<keyword evidence="11" id="KW-0325">Glycoprotein</keyword>
<dbReference type="InterPro" id="IPR003591">
    <property type="entry name" value="Leu-rich_rpt_typical-subtyp"/>
</dbReference>
<evidence type="ECO:0000256" key="8">
    <source>
        <dbReference type="ARBA" id="ARBA00022989"/>
    </source>
</evidence>
<keyword evidence="4" id="KW-0433">Leucine-rich repeat</keyword>
<comment type="subcellular location">
    <subcellularLocation>
        <location evidence="1">Cell membrane</location>
        <topology evidence="1">Single-pass type I membrane protein</topology>
    </subcellularLocation>
</comment>
<dbReference type="Pfam" id="PF00560">
    <property type="entry name" value="LRR_1"/>
    <property type="match status" value="5"/>
</dbReference>
<keyword evidence="8" id="KW-1133">Transmembrane helix</keyword>
<gene>
    <name evidence="13" type="ORF">CMV_025535</name>
</gene>
<dbReference type="FunFam" id="3.80.10.10:FF:000095">
    <property type="entry name" value="LRR receptor-like serine/threonine-protein kinase GSO1"/>
    <property type="match status" value="1"/>
</dbReference>
<comment type="caution">
    <text evidence="13">The sequence shown here is derived from an EMBL/GenBank/DDBJ whole genome shotgun (WGS) entry which is preliminary data.</text>
</comment>
<evidence type="ECO:0000256" key="12">
    <source>
        <dbReference type="SAM" id="MobiDB-lite"/>
    </source>
</evidence>
<keyword evidence="7" id="KW-0677">Repeat</keyword>
<proteinExistence type="inferred from homology"/>
<dbReference type="OrthoDB" id="8731593at2759"/>
<comment type="similarity">
    <text evidence="2">Belongs to the RLP family.</text>
</comment>
<evidence type="ECO:0000256" key="3">
    <source>
        <dbReference type="ARBA" id="ARBA00022475"/>
    </source>
</evidence>
<keyword evidence="14" id="KW-1185">Reference proteome</keyword>
<keyword evidence="3" id="KW-1003">Cell membrane</keyword>
<sequence>MDLNISSNQIHGQLPNVLAKGLHGLAIDLSANRLEGTLPLFPTNLTFLNLSKNRFSGSISSLCKINAQLLAFLDLSDNILSGRLPNCFMHWRKLIVLNLAGNNFFGEVPTSLGSLSGLKTLNLNNNNFSGELPSSLGNCSSLIVMDLGKNRFSGKVPAWIGEGLPRLFSLSLHSNNFAGSIPLHLCWLKDLRILDLSLNDISGTIPQCLNNFTGMTQRGTSSVRIIKHFIPYSYYNDITYEKEYVDSVMVTLKRREFKLSDRIIGYVKSIDLSRNKLTGKLPSEILSLLGLVALNISRNNLIGEIPQMIGQLTELESLDLSWNKISGEIPSSMSNLTFLGVLNLSYNNLSGKIPSSTHLQSLDAFAFAGNLGLCGPPLTQLCPGEEAPNQSEPTEDGIKDNEEDEDELKIMKRMKMNSEHGFMSE</sequence>
<evidence type="ECO:0000256" key="2">
    <source>
        <dbReference type="ARBA" id="ARBA00009592"/>
    </source>
</evidence>
<evidence type="ECO:0000256" key="5">
    <source>
        <dbReference type="ARBA" id="ARBA00022692"/>
    </source>
</evidence>
<evidence type="ECO:0000256" key="7">
    <source>
        <dbReference type="ARBA" id="ARBA00022737"/>
    </source>
</evidence>
<dbReference type="Pfam" id="PF13855">
    <property type="entry name" value="LRR_8"/>
    <property type="match status" value="2"/>
</dbReference>
<dbReference type="GO" id="GO:0005886">
    <property type="term" value="C:plasma membrane"/>
    <property type="evidence" value="ECO:0007669"/>
    <property type="project" value="UniProtKB-SubCell"/>
</dbReference>
<dbReference type="InterPro" id="IPR032675">
    <property type="entry name" value="LRR_dom_sf"/>
</dbReference>
<evidence type="ECO:0000256" key="11">
    <source>
        <dbReference type="ARBA" id="ARBA00023180"/>
    </source>
</evidence>
<evidence type="ECO:0000256" key="4">
    <source>
        <dbReference type="ARBA" id="ARBA00022614"/>
    </source>
</evidence>
<keyword evidence="9" id="KW-0472">Membrane</keyword>
<dbReference type="PANTHER" id="PTHR48063:SF101">
    <property type="entry name" value="LRR RECEPTOR-LIKE SERINE_THREONINE-PROTEIN KINASE FLS2"/>
    <property type="match status" value="1"/>
</dbReference>
<dbReference type="FunFam" id="3.80.10.10:FF:000111">
    <property type="entry name" value="LRR receptor-like serine/threonine-protein kinase ERECTA"/>
    <property type="match status" value="1"/>
</dbReference>
<evidence type="ECO:0000256" key="10">
    <source>
        <dbReference type="ARBA" id="ARBA00023170"/>
    </source>
</evidence>
<dbReference type="SUPFAM" id="SSF52058">
    <property type="entry name" value="L domain-like"/>
    <property type="match status" value="2"/>
</dbReference>
<dbReference type="InterPro" id="IPR001611">
    <property type="entry name" value="Leu-rich_rpt"/>
</dbReference>
<dbReference type="AlphaFoldDB" id="A0A8J4QCH7"/>
<evidence type="ECO:0000313" key="13">
    <source>
        <dbReference type="EMBL" id="KAF3948472.1"/>
    </source>
</evidence>
<name>A0A8J4QCH7_9ROSI</name>
<feature type="region of interest" description="Disordered" evidence="12">
    <location>
        <begin position="379"/>
        <end position="405"/>
    </location>
</feature>
<dbReference type="PRINTS" id="PR00019">
    <property type="entry name" value="LEURICHRPT"/>
</dbReference>
<dbReference type="Proteomes" id="UP000737018">
    <property type="component" value="Unassembled WGS sequence"/>
</dbReference>
<evidence type="ECO:0000256" key="9">
    <source>
        <dbReference type="ARBA" id="ARBA00023136"/>
    </source>
</evidence>
<dbReference type="EMBL" id="JRKL02006806">
    <property type="protein sequence ID" value="KAF3948472.1"/>
    <property type="molecule type" value="Genomic_DNA"/>
</dbReference>
<reference evidence="13" key="1">
    <citation type="submission" date="2020-03" db="EMBL/GenBank/DDBJ databases">
        <title>Castanea mollissima Vanexum genome sequencing.</title>
        <authorList>
            <person name="Staton M."/>
        </authorList>
    </citation>
    <scope>NUCLEOTIDE SEQUENCE</scope>
    <source>
        <tissue evidence="13">Leaf</tissue>
    </source>
</reference>
<keyword evidence="6" id="KW-0732">Signal</keyword>
<evidence type="ECO:0000256" key="1">
    <source>
        <dbReference type="ARBA" id="ARBA00004251"/>
    </source>
</evidence>
<keyword evidence="5" id="KW-0812">Transmembrane</keyword>
<organism evidence="13 14">
    <name type="scientific">Castanea mollissima</name>
    <name type="common">Chinese chestnut</name>
    <dbReference type="NCBI Taxonomy" id="60419"/>
    <lineage>
        <taxon>Eukaryota</taxon>
        <taxon>Viridiplantae</taxon>
        <taxon>Streptophyta</taxon>
        <taxon>Embryophyta</taxon>
        <taxon>Tracheophyta</taxon>
        <taxon>Spermatophyta</taxon>
        <taxon>Magnoliopsida</taxon>
        <taxon>eudicotyledons</taxon>
        <taxon>Gunneridae</taxon>
        <taxon>Pentapetalae</taxon>
        <taxon>rosids</taxon>
        <taxon>fabids</taxon>
        <taxon>Fagales</taxon>
        <taxon>Fagaceae</taxon>
        <taxon>Castanea</taxon>
    </lineage>
</organism>
<dbReference type="InterPro" id="IPR046956">
    <property type="entry name" value="RLP23-like"/>
</dbReference>
<keyword evidence="10" id="KW-0675">Receptor</keyword>